<name>B0CP42_LACBS</name>
<dbReference type="OrthoDB" id="3263651at2759"/>
<dbReference type="RefSeq" id="XP_001874250.1">
    <property type="nucleotide sequence ID" value="XM_001874215.1"/>
</dbReference>
<organism evidence="2">
    <name type="scientific">Laccaria bicolor (strain S238N-H82 / ATCC MYA-4686)</name>
    <name type="common">Bicoloured deceiver</name>
    <name type="synonym">Laccaria laccata var. bicolor</name>
    <dbReference type="NCBI Taxonomy" id="486041"/>
    <lineage>
        <taxon>Eukaryota</taxon>
        <taxon>Fungi</taxon>
        <taxon>Dikarya</taxon>
        <taxon>Basidiomycota</taxon>
        <taxon>Agaricomycotina</taxon>
        <taxon>Agaricomycetes</taxon>
        <taxon>Agaricomycetidae</taxon>
        <taxon>Agaricales</taxon>
        <taxon>Agaricineae</taxon>
        <taxon>Hydnangiaceae</taxon>
        <taxon>Laccaria</taxon>
    </lineage>
</organism>
<dbReference type="HOGENOM" id="CLU_1777776_0_0_1"/>
<accession>B0CP42</accession>
<protein>
    <submittedName>
        <fullName evidence="1">Predicted protein</fullName>
    </submittedName>
</protein>
<dbReference type="KEGG" id="lbc:LACBIDRAFT_301717"/>
<dbReference type="AlphaFoldDB" id="B0CP42"/>
<dbReference type="GeneID" id="6069525"/>
<evidence type="ECO:0000313" key="2">
    <source>
        <dbReference type="Proteomes" id="UP000001194"/>
    </source>
</evidence>
<sequence>MLSISEVPVEKNSFFSHRSSKHAVRLGWNFFFICHIQYSFFRVCGGLNLQRHLSLTIATLYCWLDLLDQDKTEPWFAPYKLWRVTVTEYDVLRYSAVRNGLPLDASSMEFVQPGDYAAYSGSYDNQLHGRHINGNGVGEPWPSFHE</sequence>
<gene>
    <name evidence="1" type="ORF">LACBIDRAFT_301717</name>
</gene>
<keyword evidence="2" id="KW-1185">Reference proteome</keyword>
<dbReference type="EMBL" id="DS547091">
    <property type="protein sequence ID" value="EDR16042.1"/>
    <property type="molecule type" value="Genomic_DNA"/>
</dbReference>
<proteinExistence type="predicted"/>
<evidence type="ECO:0000313" key="1">
    <source>
        <dbReference type="EMBL" id="EDR16042.1"/>
    </source>
</evidence>
<reference evidence="1 2" key="1">
    <citation type="journal article" date="2008" name="Nature">
        <title>The genome of Laccaria bicolor provides insights into mycorrhizal symbiosis.</title>
        <authorList>
            <person name="Martin F."/>
            <person name="Aerts A."/>
            <person name="Ahren D."/>
            <person name="Brun A."/>
            <person name="Danchin E.G.J."/>
            <person name="Duchaussoy F."/>
            <person name="Gibon J."/>
            <person name="Kohler A."/>
            <person name="Lindquist E."/>
            <person name="Pereda V."/>
            <person name="Salamov A."/>
            <person name="Shapiro H.J."/>
            <person name="Wuyts J."/>
            <person name="Blaudez D."/>
            <person name="Buee M."/>
            <person name="Brokstein P."/>
            <person name="Canbaeck B."/>
            <person name="Cohen D."/>
            <person name="Courty P.E."/>
            <person name="Coutinho P.M."/>
            <person name="Delaruelle C."/>
            <person name="Detter J.C."/>
            <person name="Deveau A."/>
            <person name="DiFazio S."/>
            <person name="Duplessis S."/>
            <person name="Fraissinet-Tachet L."/>
            <person name="Lucic E."/>
            <person name="Frey-Klett P."/>
            <person name="Fourrey C."/>
            <person name="Feussner I."/>
            <person name="Gay G."/>
            <person name="Grimwood J."/>
            <person name="Hoegger P.J."/>
            <person name="Jain P."/>
            <person name="Kilaru S."/>
            <person name="Labbe J."/>
            <person name="Lin Y.C."/>
            <person name="Legue V."/>
            <person name="Le Tacon F."/>
            <person name="Marmeisse R."/>
            <person name="Melayah D."/>
            <person name="Montanini B."/>
            <person name="Muratet M."/>
            <person name="Nehls U."/>
            <person name="Niculita-Hirzel H."/>
            <person name="Oudot-Le Secq M.P."/>
            <person name="Peter M."/>
            <person name="Quesneville H."/>
            <person name="Rajashekar B."/>
            <person name="Reich M."/>
            <person name="Rouhier N."/>
            <person name="Schmutz J."/>
            <person name="Yin T."/>
            <person name="Chalot M."/>
            <person name="Henrissat B."/>
            <person name="Kuees U."/>
            <person name="Lucas S."/>
            <person name="Van de Peer Y."/>
            <person name="Podila G.K."/>
            <person name="Polle A."/>
            <person name="Pukkila P.J."/>
            <person name="Richardson P.M."/>
            <person name="Rouze P."/>
            <person name="Sanders I.R."/>
            <person name="Stajich J.E."/>
            <person name="Tunlid A."/>
            <person name="Tuskan G."/>
            <person name="Grigoriev I.V."/>
        </authorList>
    </citation>
    <scope>NUCLEOTIDE SEQUENCE [LARGE SCALE GENOMIC DNA]</scope>
    <source>
        <strain evidence="2">S238N-H82 / ATCC MYA-4686</strain>
    </source>
</reference>
<dbReference type="Proteomes" id="UP000001194">
    <property type="component" value="Unassembled WGS sequence"/>
</dbReference>
<dbReference type="InParanoid" id="B0CP42"/>